<reference evidence="2 3" key="1">
    <citation type="journal article" date="2023" name="G3 (Bethesda)">
        <title>A chromosome-level genome assembly of Zasmidium syzygii isolated from banana leaves.</title>
        <authorList>
            <person name="van Westerhoven A.C."/>
            <person name="Mehrabi R."/>
            <person name="Talebi R."/>
            <person name="Steentjes M.B.F."/>
            <person name="Corcolon B."/>
            <person name="Chong P.A."/>
            <person name="Kema G.H.J."/>
            <person name="Seidl M.F."/>
        </authorList>
    </citation>
    <scope>NUCLEOTIDE SEQUENCE [LARGE SCALE GENOMIC DNA]</scope>
    <source>
        <strain evidence="2 3">P124</strain>
    </source>
</reference>
<dbReference type="SUPFAM" id="SSF46785">
    <property type="entry name" value="Winged helix' DNA-binding domain"/>
    <property type="match status" value="1"/>
</dbReference>
<proteinExistence type="predicted"/>
<evidence type="ECO:0000313" key="2">
    <source>
        <dbReference type="EMBL" id="KAK4498610.1"/>
    </source>
</evidence>
<dbReference type="PROSITE" id="PS51683">
    <property type="entry name" value="SAM_OMT_II"/>
    <property type="match status" value="1"/>
</dbReference>
<comment type="caution">
    <text evidence="2">The sequence shown here is derived from an EMBL/GenBank/DDBJ whole genome shotgun (WGS) entry which is preliminary data.</text>
</comment>
<dbReference type="InterPro" id="IPR029063">
    <property type="entry name" value="SAM-dependent_MTases_sf"/>
</dbReference>
<gene>
    <name evidence="2" type="ORF">PRZ48_011269</name>
</gene>
<dbReference type="PANTHER" id="PTHR43712">
    <property type="entry name" value="PUTATIVE (AFU_ORTHOLOGUE AFUA_4G14580)-RELATED"/>
    <property type="match status" value="1"/>
</dbReference>
<dbReference type="InterPro" id="IPR036390">
    <property type="entry name" value="WH_DNA-bd_sf"/>
</dbReference>
<accession>A0ABR0EBF3</accession>
<dbReference type="SUPFAM" id="SSF53335">
    <property type="entry name" value="S-adenosyl-L-methionine-dependent methyltransferases"/>
    <property type="match status" value="1"/>
</dbReference>
<dbReference type="Proteomes" id="UP001305779">
    <property type="component" value="Unassembled WGS sequence"/>
</dbReference>
<organism evidence="2 3">
    <name type="scientific">Zasmidium cellare</name>
    <name type="common">Wine cellar mold</name>
    <name type="synonym">Racodium cellare</name>
    <dbReference type="NCBI Taxonomy" id="395010"/>
    <lineage>
        <taxon>Eukaryota</taxon>
        <taxon>Fungi</taxon>
        <taxon>Dikarya</taxon>
        <taxon>Ascomycota</taxon>
        <taxon>Pezizomycotina</taxon>
        <taxon>Dothideomycetes</taxon>
        <taxon>Dothideomycetidae</taxon>
        <taxon>Mycosphaerellales</taxon>
        <taxon>Mycosphaerellaceae</taxon>
        <taxon>Zasmidium</taxon>
    </lineage>
</organism>
<dbReference type="Gene3D" id="1.10.10.10">
    <property type="entry name" value="Winged helix-like DNA-binding domain superfamily/Winged helix DNA-binding domain"/>
    <property type="match status" value="1"/>
</dbReference>
<protein>
    <recommendedName>
        <fullName evidence="1">O-methyltransferase dimerisation domain-containing protein</fullName>
    </recommendedName>
</protein>
<dbReference type="Gene3D" id="3.40.50.150">
    <property type="entry name" value="Vaccinia Virus protein VP39"/>
    <property type="match status" value="1"/>
</dbReference>
<dbReference type="Pfam" id="PF08100">
    <property type="entry name" value="Dimerisation"/>
    <property type="match status" value="1"/>
</dbReference>
<sequence length="215" mass="24397">MAAVMTSIECGLFHHLDLLKPQDCTAKQLALHAGVEQALLERLLRLLASVHIVNEIYPNLYSPTIFSSALRREVFESGFRHNHATIQPVLSRLPFYLQEHGFTSPEDFTRGLWEWYKENPKYASYFNSWMSGTHTPEKETWLDAFPISALLAPVDNENGPSLPLIVDVGGGQGKDMELLRQHLLPEEFEIIVQDQQAVVDQTSWSDLMGSETRDC</sequence>
<dbReference type="PANTHER" id="PTHR43712:SF11">
    <property type="entry name" value="O-METHYLTRANSFERASE (AFU_ORTHOLOGUE AFUA_2G17820)-RELATED"/>
    <property type="match status" value="1"/>
</dbReference>
<dbReference type="InterPro" id="IPR036388">
    <property type="entry name" value="WH-like_DNA-bd_sf"/>
</dbReference>
<name>A0ABR0EBF3_ZASCE</name>
<evidence type="ECO:0000313" key="3">
    <source>
        <dbReference type="Proteomes" id="UP001305779"/>
    </source>
</evidence>
<evidence type="ECO:0000259" key="1">
    <source>
        <dbReference type="Pfam" id="PF08100"/>
    </source>
</evidence>
<dbReference type="InterPro" id="IPR016461">
    <property type="entry name" value="COMT-like"/>
</dbReference>
<dbReference type="EMBL" id="JAXOVC010000008">
    <property type="protein sequence ID" value="KAK4498610.1"/>
    <property type="molecule type" value="Genomic_DNA"/>
</dbReference>
<feature type="domain" description="O-methyltransferase dimerisation" evidence="1">
    <location>
        <begin position="3"/>
        <end position="70"/>
    </location>
</feature>
<keyword evidence="3" id="KW-1185">Reference proteome</keyword>
<dbReference type="InterPro" id="IPR012967">
    <property type="entry name" value="COMT_dimerisation"/>
</dbReference>